<accession>M4BX57</accession>
<sequence>MSSKKRVVGAAQEGKPAMAVDGNVTTGDNQLEEKSAVPATALDKMLAMLGDLSDRMGRMESTQAGQVNRKSKDSEESSIVGSVLGSRAGITLQALEHTPLRKPTPNVSPASYFGARRQAFAGDHTVDTPGQANVNYGMD</sequence>
<reference evidence="2" key="2">
    <citation type="submission" date="2015-06" db="UniProtKB">
        <authorList>
            <consortium name="EnsemblProtists"/>
        </authorList>
    </citation>
    <scope>IDENTIFICATION</scope>
    <source>
        <strain evidence="2">Emoy2</strain>
    </source>
</reference>
<organism evidence="2 3">
    <name type="scientific">Hyaloperonospora arabidopsidis (strain Emoy2)</name>
    <name type="common">Downy mildew agent</name>
    <name type="synonym">Peronospora arabidopsidis</name>
    <dbReference type="NCBI Taxonomy" id="559515"/>
    <lineage>
        <taxon>Eukaryota</taxon>
        <taxon>Sar</taxon>
        <taxon>Stramenopiles</taxon>
        <taxon>Oomycota</taxon>
        <taxon>Peronosporomycetes</taxon>
        <taxon>Peronosporales</taxon>
        <taxon>Peronosporaceae</taxon>
        <taxon>Hyaloperonospora</taxon>
    </lineage>
</organism>
<dbReference type="AlphaFoldDB" id="M4BX57"/>
<dbReference type="HOGENOM" id="CLU_112674_0_0_1"/>
<keyword evidence="3" id="KW-1185">Reference proteome</keyword>
<dbReference type="Proteomes" id="UP000011713">
    <property type="component" value="Unassembled WGS sequence"/>
</dbReference>
<feature type="region of interest" description="Disordered" evidence="1">
    <location>
        <begin position="1"/>
        <end position="35"/>
    </location>
</feature>
<name>M4BX57_HYAAE</name>
<dbReference type="InParanoid" id="M4BX57"/>
<evidence type="ECO:0000313" key="2">
    <source>
        <dbReference type="EnsemblProtists" id="HpaP811108"/>
    </source>
</evidence>
<evidence type="ECO:0000256" key="1">
    <source>
        <dbReference type="SAM" id="MobiDB-lite"/>
    </source>
</evidence>
<protein>
    <submittedName>
        <fullName evidence="2">Uncharacterized protein</fullName>
    </submittedName>
</protein>
<evidence type="ECO:0000313" key="3">
    <source>
        <dbReference type="Proteomes" id="UP000011713"/>
    </source>
</evidence>
<dbReference type="VEuPathDB" id="FungiDB:HpaG811108"/>
<reference evidence="3" key="1">
    <citation type="journal article" date="2010" name="Science">
        <title>Signatures of adaptation to obligate biotrophy in the Hyaloperonospora arabidopsidis genome.</title>
        <authorList>
            <person name="Baxter L."/>
            <person name="Tripathy S."/>
            <person name="Ishaque N."/>
            <person name="Boot N."/>
            <person name="Cabral A."/>
            <person name="Kemen E."/>
            <person name="Thines M."/>
            <person name="Ah-Fong A."/>
            <person name="Anderson R."/>
            <person name="Badejoko W."/>
            <person name="Bittner-Eddy P."/>
            <person name="Boore J.L."/>
            <person name="Chibucos M.C."/>
            <person name="Coates M."/>
            <person name="Dehal P."/>
            <person name="Delehaunty K."/>
            <person name="Dong S."/>
            <person name="Downton P."/>
            <person name="Dumas B."/>
            <person name="Fabro G."/>
            <person name="Fronick C."/>
            <person name="Fuerstenberg S.I."/>
            <person name="Fulton L."/>
            <person name="Gaulin E."/>
            <person name="Govers F."/>
            <person name="Hughes L."/>
            <person name="Humphray S."/>
            <person name="Jiang R.H."/>
            <person name="Judelson H."/>
            <person name="Kamoun S."/>
            <person name="Kyung K."/>
            <person name="Meijer H."/>
            <person name="Minx P."/>
            <person name="Morris P."/>
            <person name="Nelson J."/>
            <person name="Phuntumart V."/>
            <person name="Qutob D."/>
            <person name="Rehmany A."/>
            <person name="Rougon-Cardoso A."/>
            <person name="Ryden P."/>
            <person name="Torto-Alalibo T."/>
            <person name="Studholme D."/>
            <person name="Wang Y."/>
            <person name="Win J."/>
            <person name="Wood J."/>
            <person name="Clifton S.W."/>
            <person name="Rogers J."/>
            <person name="Van den Ackerveken G."/>
            <person name="Jones J.D."/>
            <person name="McDowell J.M."/>
            <person name="Beynon J."/>
            <person name="Tyler B.M."/>
        </authorList>
    </citation>
    <scope>NUCLEOTIDE SEQUENCE [LARGE SCALE GENOMIC DNA]</scope>
    <source>
        <strain evidence="3">Emoy2</strain>
    </source>
</reference>
<dbReference type="EMBL" id="JH598014">
    <property type="status" value="NOT_ANNOTATED_CDS"/>
    <property type="molecule type" value="Genomic_DNA"/>
</dbReference>
<proteinExistence type="predicted"/>
<dbReference type="EnsemblProtists" id="HpaT811108">
    <property type="protein sequence ID" value="HpaP811108"/>
    <property type="gene ID" value="HpaG811108"/>
</dbReference>
<feature type="region of interest" description="Disordered" evidence="1">
    <location>
        <begin position="59"/>
        <end position="81"/>
    </location>
</feature>